<gene>
    <name evidence="1" type="ORF">SALINJAH_268</name>
</gene>
<accession>A0A173GBU6</accession>
<proteinExistence type="predicted"/>
<evidence type="ECO:0000313" key="1">
    <source>
        <dbReference type="EMBL" id="ANH50824.1"/>
    </source>
</evidence>
<protein>
    <submittedName>
        <fullName evidence="1">Uncharacterized protein</fullName>
    </submittedName>
</protein>
<reference evidence="2" key="1">
    <citation type="submission" date="2016-04" db="EMBL/GenBank/DDBJ databases">
        <authorList>
            <person name="Adebesin M.O."/>
            <person name="Ahama K."/>
            <person name="Alekasir E.M."/>
            <person name="Ali S."/>
            <person name="Aligholizadeh E."/>
            <person name="Allison J.M."/>
            <person name="Alzaher A."/>
            <person name="Andaya C.D."/>
            <person name="Asfaw S."/>
            <person name="Bansal N."/>
            <person name="Beauchard M.A."/>
            <person name="Betancourt K.A."/>
            <person name="Bhatia B."/>
            <person name="Boretti N.A."/>
            <person name="Brondi J.N."/>
            <person name="Byrd C.E."/>
            <person name="Cao A."/>
            <person name="Cardosa E.A."/>
            <person name="Carter A."/>
            <person name="Chen S."/>
            <person name="Chen Y."/>
            <person name="Clara V.K."/>
            <person name="Cobuzzi M."/>
            <person name="Conn O.L."/>
            <person name="Crosby I.A."/>
            <person name="Daly S.B."/>
            <person name="Depaz I.X."/>
            <person name="Dhaurali S."/>
            <person name="Dowdy K.M."/>
            <person name="Edokobi N.B."/>
            <person name="Ekanayake A.B."/>
            <person name="Ekekwe S.O."/>
            <person name="Emond M.A."/>
            <person name="Endres L."/>
            <person name="Eng S."/>
            <person name="Felkoski S.A."/>
            <person name="Gant C.D."/>
            <person name="Gaskin B."/>
            <person name="Gondal S."/>
            <person name="Gutmann J."/>
            <person name="Ha T.-A."/>
            <person name="Habteyes H."/>
            <person name="Hariri O."/>
            <person name="Healey R.M."/>
            <person name="Heins J.L."/>
            <person name="Henderson A.L."/>
            <person name="Hernandez F.M."/>
            <person name="Hoang P.T."/>
            <person name="Hope K.T."/>
            <person name="Husna A."/>
            <person name="Hussain A."/>
            <person name="Imani O."/>
            <person name="Jackson N.L."/>
            <person name="Jacob V.M."/>
            <person name="Kang C."/>
            <person name="Kantov R.M."/>
            <person name="Kavuru S."/>
            <person name="Kerr M.S."/>
            <person name="Khan O.A."/>
            <person name="Khan T.M."/>
            <person name="King T."/>
            <person name="Kulkarni R."/>
            <person name="Li A."/>
            <person name="Maczka C."/>
            <person name="Maisonet E."/>
            <person name="Majethia P.M."/>
            <person name="Malik D.A."/>
            <person name="Mariam A."/>
            <person name="Marquess E.B."/>
            <person name="Mattison J."/>
            <person name="Mcdonald N."/>
            <person name="Mehr S."/>
            <person name="Mengers S.R."/>
            <person name="Michaels D.P."/>
            <person name="Mondal S."/>
            <person name="Monney D.B."/>
            <person name="Nakhleh S.I."/>
            <person name="Ndubuizu N.C."/>
            <person name="Nguyen A.H."/>
            <person name="Nguyen K.M."/>
            <person name="Nguyen M.T."/>
            <person name="Nicholas M.L."/>
            <person name="Nimalan J.P."/>
            <person name="O'Connell R.A."/>
            <person name="Odoi E."/>
            <person name="Ojo L."/>
            <person name="Okoye A.E."/>
            <person name="Olateru-Olagbegi O."/>
            <person name="Osei K.V."/>
            <person name="Osei-Tutu A."/>
            <person name="Palilla A.M."/>
            <person name="Pancholi S."/>
            <person name="Park J.H."/>
            <person name="Patel K."/>
            <person name="Patel P."/>
            <person name="Pennington E."/>
            <person name="Peterson R.E."/>
            <person name="Pon J."/>
            <person name="Pourkarim H."/>
            <person name="Reed M.L."/>
            <person name="Rottman V."/>
            <person name="Salazar J."/>
            <person name="Samet S."/>
            <person name="Sendze O."/>
            <person name="Stelmack M.A."/>
            <person name="Stinnett R."/>
            <person name="Tchouaga A.L."/>
            <person name="Thompson E.M."/>
            <person name="Tran N.G."/>
            <person name="Truong T."/>
            <person name="Udo J.A."/>
            <person name="Verona L.T."/>
            <person name="Vu T.-Q."/>
            <person name="Wade J."/>
            <person name="Wang N.Q."/>
            <person name="Waters Z.M."/>
            <person name="Wellman R.J."/>
            <person name="Woldegabreal S."/>
            <person name="Yee A.C."/>
            <person name="Yirefu M."/>
            <person name="Zahangir S."/>
            <person name="Zhai Y."/>
            <person name="Devine C.L."/>
            <person name="Liao K."/>
            <person name="Prasad P.K."/>
            <person name="Ruthenberg K.J."/>
            <person name="Shonk J.A."/>
            <person name="Way M."/>
            <person name="Yousufi H.K."/>
            <person name="Cao L."/>
            <person name="Fox J."/>
            <person name="Hobbs E."/>
            <person name="Kilic S."/>
            <person name="Nunn R."/>
            <person name="Patel R."/>
            <person name="Rubenstein M."/>
            <person name="Cresawn S.G."/>
            <person name="Russell D.A."/>
            <person name="Pope W.H."/>
            <person name="Jacobs-Sera D."/>
            <person name="Hendrix R.W."/>
            <person name="Hatfull G.F."/>
            <person name="Erill I."/>
            <person name="Caruso S.M."/>
        </authorList>
    </citation>
    <scope>NUCLEOTIDE SEQUENCE [LARGE SCALE GENOMIC DNA]</scope>
</reference>
<dbReference type="GeneID" id="29060075"/>
<sequence length="157" mass="18010">MTTTDRIQKGEELVIINTNLFNKGYKKALHETVVVTDTSFIEEGVVECRYNGANYAEELQEKLVLPLTILKRKNQLDDDEYDSYLEVNKPRLFKSKTSEIGLCIVQEYQKFGNITSARIMELTGTIAGLYEFDKQEFTSSVLDEVINITKNIRKEGK</sequence>
<name>A0A173GBU6_9CAUD</name>
<dbReference type="RefSeq" id="YP_009282222.1">
    <property type="nucleotide sequence ID" value="NC_031034.1"/>
</dbReference>
<dbReference type="EMBL" id="KX011169">
    <property type="protein sequence ID" value="ANH50824.1"/>
    <property type="molecule type" value="Genomic_DNA"/>
</dbReference>
<dbReference type="KEGG" id="vg:29060075"/>
<evidence type="ECO:0000313" key="2">
    <source>
        <dbReference type="Proteomes" id="UP000203219"/>
    </source>
</evidence>
<dbReference type="Proteomes" id="UP000203219">
    <property type="component" value="Segment"/>
</dbReference>
<organism evidence="1 2">
    <name type="scientific">Bacillus phage SalinJah</name>
    <dbReference type="NCBI Taxonomy" id="1837830"/>
    <lineage>
        <taxon>Viruses</taxon>
        <taxon>Duplodnaviria</taxon>
        <taxon>Heunggongvirae</taxon>
        <taxon>Uroviricota</taxon>
        <taxon>Caudoviricetes</taxon>
        <taxon>Herelleviridae</taxon>
        <taxon>Bastillevirinae</taxon>
        <taxon>Wphvirus</taxon>
        <taxon>Wphvirus BPS13</taxon>
    </lineage>
</organism>